<accession>A0A2D4EX98</accession>
<dbReference type="EMBL" id="IACJ01031972">
    <property type="protein sequence ID" value="LAA39869.1"/>
    <property type="molecule type" value="Transcribed_RNA"/>
</dbReference>
<protein>
    <submittedName>
        <fullName evidence="1">Uncharacterized protein</fullName>
    </submittedName>
</protein>
<dbReference type="AlphaFoldDB" id="A0A2D4EX98"/>
<name>A0A2D4EX98_MICCO</name>
<reference evidence="1" key="1">
    <citation type="submission" date="2017-07" db="EMBL/GenBank/DDBJ databases">
        <authorList>
            <person name="Mikheyev A."/>
            <person name="Grau M."/>
        </authorList>
    </citation>
    <scope>NUCLEOTIDE SEQUENCE</scope>
    <source>
        <tissue evidence="1">Venom_gland</tissue>
    </source>
</reference>
<evidence type="ECO:0000313" key="1">
    <source>
        <dbReference type="EMBL" id="LAA39869.1"/>
    </source>
</evidence>
<reference evidence="1" key="2">
    <citation type="submission" date="2017-11" db="EMBL/GenBank/DDBJ databases">
        <title>Coralsnake Venomics: Analyses of Venom Gland Transcriptomes and Proteomes of Six Brazilian Taxa.</title>
        <authorList>
            <person name="Aird S.D."/>
            <person name="Jorge da Silva N."/>
            <person name="Qiu L."/>
            <person name="Villar-Briones A."/>
            <person name="Aparecida-Saddi V."/>
            <person name="Campos-Telles M.P."/>
            <person name="Grau M."/>
            <person name="Mikheyev A.S."/>
        </authorList>
    </citation>
    <scope>NUCLEOTIDE SEQUENCE</scope>
    <source>
        <tissue evidence="1">Venom_gland</tissue>
    </source>
</reference>
<sequence>MFDRYPDVTFLEISCSGIVSRCHRERVAQEAPACAPNSKDSRSIHLEEGVRKVKMVCAVHVKKRQRFSCMMVIAILTFFNPSPHGHRCRKVCLALGRTMTWMTENL</sequence>
<organism evidence="1">
    <name type="scientific">Micrurus corallinus</name>
    <name type="common">Brazilian coral snake</name>
    <dbReference type="NCBI Taxonomy" id="54390"/>
    <lineage>
        <taxon>Eukaryota</taxon>
        <taxon>Metazoa</taxon>
        <taxon>Chordata</taxon>
        <taxon>Craniata</taxon>
        <taxon>Vertebrata</taxon>
        <taxon>Euteleostomi</taxon>
        <taxon>Lepidosauria</taxon>
        <taxon>Squamata</taxon>
        <taxon>Bifurcata</taxon>
        <taxon>Unidentata</taxon>
        <taxon>Episquamata</taxon>
        <taxon>Toxicofera</taxon>
        <taxon>Serpentes</taxon>
        <taxon>Colubroidea</taxon>
        <taxon>Elapidae</taxon>
        <taxon>Elapinae</taxon>
        <taxon>Micrurus</taxon>
    </lineage>
</organism>
<proteinExistence type="predicted"/>